<dbReference type="Gene3D" id="1.10.630.10">
    <property type="entry name" value="Cytochrome P450"/>
    <property type="match status" value="1"/>
</dbReference>
<dbReference type="InterPro" id="IPR036188">
    <property type="entry name" value="FAD/NAD-bd_sf"/>
</dbReference>
<evidence type="ECO:0000256" key="3">
    <source>
        <dbReference type="ARBA" id="ARBA00023004"/>
    </source>
</evidence>
<evidence type="ECO:0000259" key="6">
    <source>
        <dbReference type="Pfam" id="PF05199"/>
    </source>
</evidence>
<accession>A0A9P8EQ23</accession>
<dbReference type="PRINTS" id="PR00385">
    <property type="entry name" value="P450"/>
</dbReference>
<feature type="domain" description="Glucose-methanol-choline oxidoreductase C-terminal" evidence="6">
    <location>
        <begin position="759"/>
        <end position="846"/>
    </location>
</feature>
<keyword evidence="2 4" id="KW-0479">Metal-binding</keyword>
<comment type="caution">
    <text evidence="7">The sequence shown here is derived from an EMBL/GenBank/DDBJ whole genome shotgun (WGS) entry which is preliminary data.</text>
</comment>
<sequence length="846" mass="93108">MDQLCVALQGYIMSGQPVELQTAYMALTLDVISQYAFGESLGLVKKPGFSPEWNKMLHATIEAGIMNRHFPWLADLMMSLPTWLAASISGPVAFFLRIQKDVRKQVEDALARKQDPSRSHRTIFEELRDSDLPPQEKTIERLMDEGFILVGAGGETTAQTLAVLTFHLLNNPLVLQKLQHELDTLMPNPEGQVSWQQLEQSSYLRAVTTEAHRVQAVITTRLIRVAPSEVLKFQNWEIPAGTPISMTTHFMHLDPILFPEPYKFDPERWLGPSIGLDRLEQYVVPFSKGSRACIGLHLASAELYLGVAKVFRKFDLELYETTYRDVEITWDGFAGGFRPDSEGIRVKVAFPLYDNLKTARAQESAYNYVQGPGNATYDYVVVGGGTAGLTVAARLAEDPRVKVAVIEAGDFYEDVNGNLSLVPGYGALVSTPAVDWGFKSTPQKALNGRQLDYSRGKTVGGSSATNLMAYHRGTIDSYHLWAQAVDDSSFEWDNFLPYFQKSVRYTPPNNALRAANASVPNPSVRSYSNAGGPLDVTHSNYADPVSSFAGAAWEELGLAQLKDLTTGSLIGNQYSPATIRASDQTRSTSKSSFLEYAVNSGRNNIFLYKTSLAEKINFANKKSTGVQVSSNSQKFTLHAKKEVILAAGTLQTPQILMIYQEWDKTWRTTFSSPWSTKSTLTDAGFAARVGAEYTKNHSGILTNTGADYFAWEKLPSEYLSRLSSQARTDLAAFPPDWPDYEVVIGDVPFAAGAEYAQAIGNVSISSASMADPPLIDTQTLATSTDQQVAVQVIKRMRQLWSTKSYSAITSSADEILPGASVQSDEQILEYLLANAGSGFHCACTCK</sequence>
<organism evidence="7 8">
    <name type="scientific">Aureobasidium melanogenum</name>
    <name type="common">Aureobasidium pullulans var. melanogenum</name>
    <dbReference type="NCBI Taxonomy" id="46634"/>
    <lineage>
        <taxon>Eukaryota</taxon>
        <taxon>Fungi</taxon>
        <taxon>Dikarya</taxon>
        <taxon>Ascomycota</taxon>
        <taxon>Pezizomycotina</taxon>
        <taxon>Dothideomycetes</taxon>
        <taxon>Dothideomycetidae</taxon>
        <taxon>Dothideales</taxon>
        <taxon>Saccotheciaceae</taxon>
        <taxon>Aureobasidium</taxon>
    </lineage>
</organism>
<dbReference type="GO" id="GO:0044550">
    <property type="term" value="P:secondary metabolite biosynthetic process"/>
    <property type="evidence" value="ECO:0007669"/>
    <property type="project" value="TreeGrafter"/>
</dbReference>
<dbReference type="Proteomes" id="UP000779574">
    <property type="component" value="Unassembled WGS sequence"/>
</dbReference>
<gene>
    <name evidence="7" type="ORF">KCU76_g4431</name>
</gene>
<dbReference type="PANTHER" id="PTHR11552:SF228">
    <property type="entry name" value="GLUCOSE-METHANOL-CHOLINE OXIDOREDUCTASE N-TERMINAL DOMAIN-CONTAINING PROTEIN"/>
    <property type="match status" value="1"/>
</dbReference>
<dbReference type="GO" id="GO:0005506">
    <property type="term" value="F:iron ion binding"/>
    <property type="evidence" value="ECO:0007669"/>
    <property type="project" value="InterPro"/>
</dbReference>
<evidence type="ECO:0000256" key="1">
    <source>
        <dbReference type="ARBA" id="ARBA00010790"/>
    </source>
</evidence>
<dbReference type="GO" id="GO:0020037">
    <property type="term" value="F:heme binding"/>
    <property type="evidence" value="ECO:0007669"/>
    <property type="project" value="InterPro"/>
</dbReference>
<protein>
    <submittedName>
        <fullName evidence="7">Alcohol oxidase</fullName>
    </submittedName>
</protein>
<comment type="cofactor">
    <cofactor evidence="4">
        <name>heme</name>
        <dbReference type="ChEBI" id="CHEBI:30413"/>
    </cofactor>
</comment>
<dbReference type="GO" id="GO:0050660">
    <property type="term" value="F:flavin adenine dinucleotide binding"/>
    <property type="evidence" value="ECO:0007669"/>
    <property type="project" value="InterPro"/>
</dbReference>
<dbReference type="GO" id="GO:0016614">
    <property type="term" value="F:oxidoreductase activity, acting on CH-OH group of donors"/>
    <property type="evidence" value="ECO:0007669"/>
    <property type="project" value="InterPro"/>
</dbReference>
<dbReference type="OrthoDB" id="269227at2759"/>
<dbReference type="InterPro" id="IPR007867">
    <property type="entry name" value="GMC_OxRtase_C"/>
</dbReference>
<evidence type="ECO:0000259" key="5">
    <source>
        <dbReference type="Pfam" id="PF00732"/>
    </source>
</evidence>
<dbReference type="CDD" id="cd11062">
    <property type="entry name" value="CYP58-like"/>
    <property type="match status" value="1"/>
</dbReference>
<dbReference type="GO" id="GO:0004497">
    <property type="term" value="F:monooxygenase activity"/>
    <property type="evidence" value="ECO:0007669"/>
    <property type="project" value="InterPro"/>
</dbReference>
<dbReference type="SUPFAM" id="SSF51905">
    <property type="entry name" value="FAD/NAD(P)-binding domain"/>
    <property type="match status" value="1"/>
</dbReference>
<name>A0A9P8EQ23_AURME</name>
<reference evidence="7" key="1">
    <citation type="journal article" date="2021" name="J Fungi (Basel)">
        <title>Virulence traits and population genomics of the black yeast Aureobasidium melanogenum.</title>
        <authorList>
            <person name="Cernosa A."/>
            <person name="Sun X."/>
            <person name="Gostincar C."/>
            <person name="Fang C."/>
            <person name="Gunde-Cimerman N."/>
            <person name="Song Z."/>
        </authorList>
    </citation>
    <scope>NUCLEOTIDE SEQUENCE</scope>
    <source>
        <strain evidence="7">EXF-9911</strain>
    </source>
</reference>
<dbReference type="AlphaFoldDB" id="A0A9P8EQ23"/>
<dbReference type="Pfam" id="PF00732">
    <property type="entry name" value="GMC_oxred_N"/>
    <property type="match status" value="1"/>
</dbReference>
<dbReference type="GO" id="GO:0016705">
    <property type="term" value="F:oxidoreductase activity, acting on paired donors, with incorporation or reduction of molecular oxygen"/>
    <property type="evidence" value="ECO:0007669"/>
    <property type="project" value="InterPro"/>
</dbReference>
<evidence type="ECO:0000256" key="2">
    <source>
        <dbReference type="ARBA" id="ARBA00022723"/>
    </source>
</evidence>
<dbReference type="InterPro" id="IPR017972">
    <property type="entry name" value="Cyt_P450_CS"/>
</dbReference>
<feature type="domain" description="Glucose-methanol-choline oxidoreductase N-terminal" evidence="5">
    <location>
        <begin position="377"/>
        <end position="657"/>
    </location>
</feature>
<keyword evidence="3 4" id="KW-0408">Iron</keyword>
<dbReference type="Gene3D" id="3.30.560.10">
    <property type="entry name" value="Glucose Oxidase, domain 3"/>
    <property type="match status" value="1"/>
</dbReference>
<evidence type="ECO:0000256" key="4">
    <source>
        <dbReference type="PIRSR" id="PIRSR602401-1"/>
    </source>
</evidence>
<dbReference type="InterPro" id="IPR012132">
    <property type="entry name" value="GMC_OxRdtase"/>
</dbReference>
<evidence type="ECO:0000313" key="7">
    <source>
        <dbReference type="EMBL" id="KAG9695483.1"/>
    </source>
</evidence>
<proteinExistence type="inferred from homology"/>
<feature type="binding site" description="axial binding residue" evidence="4">
    <location>
        <position position="293"/>
    </location>
    <ligand>
        <name>heme</name>
        <dbReference type="ChEBI" id="CHEBI:30413"/>
    </ligand>
    <ligandPart>
        <name>Fe</name>
        <dbReference type="ChEBI" id="CHEBI:18248"/>
    </ligandPart>
</feature>
<dbReference type="SUPFAM" id="SSF54373">
    <property type="entry name" value="FAD-linked reductases, C-terminal domain"/>
    <property type="match status" value="1"/>
</dbReference>
<dbReference type="PANTHER" id="PTHR11552">
    <property type="entry name" value="GLUCOSE-METHANOL-CHOLINE GMC OXIDOREDUCTASE"/>
    <property type="match status" value="1"/>
</dbReference>
<dbReference type="Pfam" id="PF00067">
    <property type="entry name" value="p450"/>
    <property type="match status" value="1"/>
</dbReference>
<reference evidence="7" key="2">
    <citation type="submission" date="2021-08" db="EMBL/GenBank/DDBJ databases">
        <authorList>
            <person name="Gostincar C."/>
            <person name="Sun X."/>
            <person name="Song Z."/>
            <person name="Gunde-Cimerman N."/>
        </authorList>
    </citation>
    <scope>NUCLEOTIDE SEQUENCE</scope>
    <source>
        <strain evidence="7">EXF-9911</strain>
    </source>
</reference>
<dbReference type="PROSITE" id="PS00086">
    <property type="entry name" value="CYTOCHROME_P450"/>
    <property type="match status" value="1"/>
</dbReference>
<dbReference type="EMBL" id="JAHFXF010000129">
    <property type="protein sequence ID" value="KAG9695483.1"/>
    <property type="molecule type" value="Genomic_DNA"/>
</dbReference>
<feature type="non-terminal residue" evidence="7">
    <location>
        <position position="846"/>
    </location>
</feature>
<dbReference type="PRINTS" id="PR00463">
    <property type="entry name" value="EP450I"/>
</dbReference>
<evidence type="ECO:0000313" key="8">
    <source>
        <dbReference type="Proteomes" id="UP000779574"/>
    </source>
</evidence>
<dbReference type="InterPro" id="IPR001128">
    <property type="entry name" value="Cyt_P450"/>
</dbReference>
<dbReference type="InterPro" id="IPR000172">
    <property type="entry name" value="GMC_OxRdtase_N"/>
</dbReference>
<dbReference type="Pfam" id="PF05199">
    <property type="entry name" value="GMC_oxred_C"/>
    <property type="match status" value="1"/>
</dbReference>
<dbReference type="InterPro" id="IPR002401">
    <property type="entry name" value="Cyt_P450_E_grp-I"/>
</dbReference>
<dbReference type="InterPro" id="IPR036396">
    <property type="entry name" value="Cyt_P450_sf"/>
</dbReference>
<comment type="similarity">
    <text evidence="1">Belongs to the GMC oxidoreductase family.</text>
</comment>
<dbReference type="Gene3D" id="3.50.50.60">
    <property type="entry name" value="FAD/NAD(P)-binding domain"/>
    <property type="match status" value="2"/>
</dbReference>
<keyword evidence="4" id="KW-0349">Heme</keyword>
<dbReference type="SUPFAM" id="SSF48264">
    <property type="entry name" value="Cytochrome P450"/>
    <property type="match status" value="1"/>
</dbReference>